<gene>
    <name evidence="6" type="ORF">H8S84_01890</name>
</gene>
<dbReference type="RefSeq" id="WP_187065583.1">
    <property type="nucleotide sequence ID" value="NZ_JACRVF010000001.1"/>
</dbReference>
<keyword evidence="2" id="KW-0479">Metal-binding</keyword>
<evidence type="ECO:0000256" key="4">
    <source>
        <dbReference type="ARBA" id="ARBA00023008"/>
    </source>
</evidence>
<sequence length="177" mass="19223">MKIKRHIHYLLVASVVAACGTDTDKVALEAPIEITDTTAAVITADQDTTLQQVTEITLKAIGNTVDEMVYDQDTLDVRVNTMVKLTLINEGTEPPMIHNVVFTHPDKYKLVALAGAEAGAPGNYVPESEDVIAASPLALPGQTVELEFTAPSEPGAYNFVCTYPNHWRRMNGVLMVK</sequence>
<comment type="caution">
    <text evidence="6">The sequence shown here is derived from an EMBL/GenBank/DDBJ whole genome shotgun (WGS) entry which is preliminary data.</text>
</comment>
<evidence type="ECO:0000256" key="1">
    <source>
        <dbReference type="ARBA" id="ARBA00022448"/>
    </source>
</evidence>
<dbReference type="GO" id="GO:0005507">
    <property type="term" value="F:copper ion binding"/>
    <property type="evidence" value="ECO:0007669"/>
    <property type="project" value="InterPro"/>
</dbReference>
<evidence type="ECO:0000313" key="6">
    <source>
        <dbReference type="EMBL" id="MBC5991582.1"/>
    </source>
</evidence>
<feature type="domain" description="Blue (type 1) copper" evidence="5">
    <location>
        <begin position="65"/>
        <end position="177"/>
    </location>
</feature>
<name>A0A923SHI4_9BACT</name>
<dbReference type="InterPro" id="IPR050845">
    <property type="entry name" value="Cu-binding_ET"/>
</dbReference>
<accession>A0A923SHI4</accession>
<keyword evidence="3" id="KW-0249">Electron transport</keyword>
<dbReference type="InterPro" id="IPR028871">
    <property type="entry name" value="BlueCu_1_BS"/>
</dbReference>
<dbReference type="Gene3D" id="2.60.40.420">
    <property type="entry name" value="Cupredoxins - blue copper proteins"/>
    <property type="match status" value="1"/>
</dbReference>
<proteinExistence type="predicted"/>
<dbReference type="PANTHER" id="PTHR38439">
    <property type="entry name" value="AURACYANIN-B"/>
    <property type="match status" value="1"/>
</dbReference>
<evidence type="ECO:0000256" key="3">
    <source>
        <dbReference type="ARBA" id="ARBA00022982"/>
    </source>
</evidence>
<evidence type="ECO:0000256" key="2">
    <source>
        <dbReference type="ARBA" id="ARBA00022723"/>
    </source>
</evidence>
<dbReference type="PROSITE" id="PS51257">
    <property type="entry name" value="PROKAR_LIPOPROTEIN"/>
    <property type="match status" value="1"/>
</dbReference>
<dbReference type="PANTHER" id="PTHR38439:SF3">
    <property type="entry name" value="COPPER-RESISTANT CUPROPROTEIN COPI"/>
    <property type="match status" value="1"/>
</dbReference>
<keyword evidence="1" id="KW-0813">Transport</keyword>
<dbReference type="CDD" id="cd04233">
    <property type="entry name" value="Auracyanin"/>
    <property type="match status" value="1"/>
</dbReference>
<organism evidence="6 7">
    <name type="scientific">Pontibacter cellulosilyticus</name>
    <dbReference type="NCBI Taxonomy" id="1720253"/>
    <lineage>
        <taxon>Bacteria</taxon>
        <taxon>Pseudomonadati</taxon>
        <taxon>Bacteroidota</taxon>
        <taxon>Cytophagia</taxon>
        <taxon>Cytophagales</taxon>
        <taxon>Hymenobacteraceae</taxon>
        <taxon>Pontibacter</taxon>
    </lineage>
</organism>
<evidence type="ECO:0000259" key="5">
    <source>
        <dbReference type="Pfam" id="PF00127"/>
    </source>
</evidence>
<dbReference type="Proteomes" id="UP000603640">
    <property type="component" value="Unassembled WGS sequence"/>
</dbReference>
<dbReference type="PROSITE" id="PS00196">
    <property type="entry name" value="COPPER_BLUE"/>
    <property type="match status" value="1"/>
</dbReference>
<dbReference type="AlphaFoldDB" id="A0A923SHI4"/>
<keyword evidence="4" id="KW-0186">Copper</keyword>
<reference evidence="6" key="1">
    <citation type="submission" date="2020-08" db="EMBL/GenBank/DDBJ databases">
        <title>Pontibacter sp. SD6 16S ribosomal RNA gene Genome sequencing and assembly.</title>
        <authorList>
            <person name="Kang M."/>
        </authorList>
    </citation>
    <scope>NUCLEOTIDE SEQUENCE</scope>
    <source>
        <strain evidence="6">SD6</strain>
    </source>
</reference>
<dbReference type="SUPFAM" id="SSF49503">
    <property type="entry name" value="Cupredoxins"/>
    <property type="match status" value="1"/>
</dbReference>
<dbReference type="Pfam" id="PF00127">
    <property type="entry name" value="Copper-bind"/>
    <property type="match status" value="1"/>
</dbReference>
<dbReference type="EMBL" id="JACRVF010000001">
    <property type="protein sequence ID" value="MBC5991582.1"/>
    <property type="molecule type" value="Genomic_DNA"/>
</dbReference>
<dbReference type="GO" id="GO:0009055">
    <property type="term" value="F:electron transfer activity"/>
    <property type="evidence" value="ECO:0007669"/>
    <property type="project" value="InterPro"/>
</dbReference>
<evidence type="ECO:0000313" key="7">
    <source>
        <dbReference type="Proteomes" id="UP000603640"/>
    </source>
</evidence>
<dbReference type="InterPro" id="IPR008972">
    <property type="entry name" value="Cupredoxin"/>
</dbReference>
<dbReference type="InterPro" id="IPR000923">
    <property type="entry name" value="BlueCu_1"/>
</dbReference>
<protein>
    <submittedName>
        <fullName evidence="6">Azurin</fullName>
    </submittedName>
</protein>
<keyword evidence="7" id="KW-1185">Reference proteome</keyword>